<comment type="caution">
    <text evidence="1">The sequence shown here is derived from an EMBL/GenBank/DDBJ whole genome shotgun (WGS) entry which is preliminary data.</text>
</comment>
<evidence type="ECO:0000313" key="1">
    <source>
        <dbReference type="EMBL" id="ORX19093.1"/>
    </source>
</evidence>
<evidence type="ECO:0008006" key="3">
    <source>
        <dbReference type="Google" id="ProtNLM"/>
    </source>
</evidence>
<keyword evidence="2" id="KW-1185">Reference proteome</keyword>
<gene>
    <name evidence="1" type="ORF">AWC27_16780</name>
</gene>
<evidence type="ECO:0000313" key="2">
    <source>
        <dbReference type="Proteomes" id="UP000193317"/>
    </source>
</evidence>
<proteinExistence type="predicted"/>
<reference evidence="1 2" key="1">
    <citation type="submission" date="2016-01" db="EMBL/GenBank/DDBJ databases">
        <title>The new phylogeny of the genus Mycobacterium.</title>
        <authorList>
            <person name="Tarcisio F."/>
            <person name="Conor M."/>
            <person name="Antonella G."/>
            <person name="Elisabetta G."/>
            <person name="Giulia F.S."/>
            <person name="Sara T."/>
            <person name="Anna F."/>
            <person name="Clotilde B."/>
            <person name="Roberto B."/>
            <person name="Veronica D.S."/>
            <person name="Fabio R."/>
            <person name="Monica P."/>
            <person name="Olivier J."/>
            <person name="Enrico T."/>
            <person name="Nicola S."/>
        </authorList>
    </citation>
    <scope>NUCLEOTIDE SEQUENCE [LARGE SCALE GENOMIC DNA]</scope>
    <source>
        <strain evidence="1 2">DSM 44166</strain>
    </source>
</reference>
<accession>A0A1X2FKX9</accession>
<dbReference type="Proteomes" id="UP000193317">
    <property type="component" value="Unassembled WGS sequence"/>
</dbReference>
<dbReference type="OrthoDB" id="3404503at2"/>
<organism evidence="1 2">
    <name type="scientific">Mycobacterium szulgai</name>
    <dbReference type="NCBI Taxonomy" id="1787"/>
    <lineage>
        <taxon>Bacteria</taxon>
        <taxon>Bacillati</taxon>
        <taxon>Actinomycetota</taxon>
        <taxon>Actinomycetes</taxon>
        <taxon>Mycobacteriales</taxon>
        <taxon>Mycobacteriaceae</taxon>
        <taxon>Mycobacterium</taxon>
    </lineage>
</organism>
<protein>
    <recommendedName>
        <fullName evidence="3">Protein kinase domain-containing protein</fullName>
    </recommendedName>
</protein>
<dbReference type="EMBL" id="LQPW01000005">
    <property type="protein sequence ID" value="ORX19093.1"/>
    <property type="molecule type" value="Genomic_DNA"/>
</dbReference>
<dbReference type="RefSeq" id="WP_139836680.1">
    <property type="nucleotide sequence ID" value="NZ_LQPW01000005.1"/>
</dbReference>
<name>A0A1X2FKX9_MYCSZ</name>
<dbReference type="AlphaFoldDB" id="A0A1X2FKX9"/>
<sequence length="102" mass="11441">MTQLAGIFFYIVTGHEPPVLRDERDVMPHRRPEARSILDGLLVEPRQRLRVASVLHNAFATDLSRRYATAPDLISALERAMHSDQEGADGYEDLLAQVGEIS</sequence>